<evidence type="ECO:0000313" key="1">
    <source>
        <dbReference type="Proteomes" id="UP000887540"/>
    </source>
</evidence>
<name>A0A914CSN9_9BILA</name>
<dbReference type="Proteomes" id="UP000887540">
    <property type="component" value="Unplaced"/>
</dbReference>
<protein>
    <submittedName>
        <fullName evidence="2">Uncharacterized protein</fullName>
    </submittedName>
</protein>
<reference evidence="2" key="1">
    <citation type="submission" date="2022-11" db="UniProtKB">
        <authorList>
            <consortium name="WormBaseParasite"/>
        </authorList>
    </citation>
    <scope>IDENTIFICATION</scope>
</reference>
<sequence length="66" mass="7860">MGNSTLIKMKVYDNTQLEFNFVDIDLSSNSSLMIYNSNYLLLKHIFKFNQANKYFNIVDSWNNYHV</sequence>
<proteinExistence type="predicted"/>
<keyword evidence="1" id="KW-1185">Reference proteome</keyword>
<organism evidence="1 2">
    <name type="scientific">Acrobeloides nanus</name>
    <dbReference type="NCBI Taxonomy" id="290746"/>
    <lineage>
        <taxon>Eukaryota</taxon>
        <taxon>Metazoa</taxon>
        <taxon>Ecdysozoa</taxon>
        <taxon>Nematoda</taxon>
        <taxon>Chromadorea</taxon>
        <taxon>Rhabditida</taxon>
        <taxon>Tylenchina</taxon>
        <taxon>Cephalobomorpha</taxon>
        <taxon>Cephaloboidea</taxon>
        <taxon>Cephalobidae</taxon>
        <taxon>Acrobeloides</taxon>
    </lineage>
</organism>
<dbReference type="WBParaSite" id="ACRNAN_scaffold14132.g18315.t1">
    <property type="protein sequence ID" value="ACRNAN_scaffold14132.g18315.t1"/>
    <property type="gene ID" value="ACRNAN_scaffold14132.g18315"/>
</dbReference>
<evidence type="ECO:0000313" key="2">
    <source>
        <dbReference type="WBParaSite" id="ACRNAN_scaffold14132.g18315.t1"/>
    </source>
</evidence>
<accession>A0A914CSN9</accession>
<dbReference type="AlphaFoldDB" id="A0A914CSN9"/>